<reference evidence="4 5" key="1">
    <citation type="submission" date="2020-04" db="EMBL/GenBank/DDBJ databases">
        <title>Description of novel Gluconacetobacter.</title>
        <authorList>
            <person name="Sombolestani A."/>
        </authorList>
    </citation>
    <scope>NUCLEOTIDE SEQUENCE [LARGE SCALE GENOMIC DNA]</scope>
    <source>
        <strain evidence="3 4">LMG 1728</strain>
        <strain evidence="2 5">LMG 1731</strain>
    </source>
</reference>
<evidence type="ECO:0000259" key="1">
    <source>
        <dbReference type="Pfam" id="PF01636"/>
    </source>
</evidence>
<evidence type="ECO:0000313" key="4">
    <source>
        <dbReference type="Proteomes" id="UP000540490"/>
    </source>
</evidence>
<evidence type="ECO:0000313" key="5">
    <source>
        <dbReference type="Proteomes" id="UP000561077"/>
    </source>
</evidence>
<comment type="caution">
    <text evidence="2">The sequence shown here is derived from an EMBL/GenBank/DDBJ whole genome shotgun (WGS) entry which is preliminary data.</text>
</comment>
<name>A0A7W4IID5_9PROT</name>
<dbReference type="EMBL" id="JABEQO010000002">
    <property type="protein sequence ID" value="MBB2163279.1"/>
    <property type="molecule type" value="Genomic_DNA"/>
</dbReference>
<organism evidence="2 5">
    <name type="scientific">Gluconacetobacter dulcium</name>
    <dbReference type="NCBI Taxonomy" id="2729096"/>
    <lineage>
        <taxon>Bacteria</taxon>
        <taxon>Pseudomonadati</taxon>
        <taxon>Pseudomonadota</taxon>
        <taxon>Alphaproteobacteria</taxon>
        <taxon>Acetobacterales</taxon>
        <taxon>Acetobacteraceae</taxon>
        <taxon>Gluconacetobacter</taxon>
    </lineage>
</organism>
<sequence>MDPQIAERIALILNWTPNAFARVVGGYTPAARYRVEAAAGKSAFVKIATNSETSSALRREAAAYQMVDVSFRPALIGFQDDETHPILVTEDLSGCFIAPPWHARTIESTLCLVERLHASQAALRPYRDIHGDMESGWTLVQRDPQPFLGLGIASHAWLRRALPELLAAEACCATSGSASCHYDIRSDNLAFLEAGAKLIDWSEACLSNPRLDLGFWLPSLASEGGPVPEALLPDAPEIAAWVSGYFAARAGLPVIPHAPRVRQVQQRQLVTALAWAQRALRLPTL</sequence>
<feature type="domain" description="Aminoglycoside phosphotransferase" evidence="1">
    <location>
        <begin position="25"/>
        <end position="225"/>
    </location>
</feature>
<dbReference type="RefSeq" id="WP_182972630.1">
    <property type="nucleotide sequence ID" value="NZ_JABEQN010000002.1"/>
</dbReference>
<dbReference type="InterPro" id="IPR002575">
    <property type="entry name" value="Aminoglycoside_PTrfase"/>
</dbReference>
<dbReference type="Proteomes" id="UP000540490">
    <property type="component" value="Unassembled WGS sequence"/>
</dbReference>
<evidence type="ECO:0000313" key="2">
    <source>
        <dbReference type="EMBL" id="MBB2163279.1"/>
    </source>
</evidence>
<keyword evidence="4" id="KW-1185">Reference proteome</keyword>
<evidence type="ECO:0000313" key="3">
    <source>
        <dbReference type="EMBL" id="MBB2192604.1"/>
    </source>
</evidence>
<dbReference type="SUPFAM" id="SSF56112">
    <property type="entry name" value="Protein kinase-like (PK-like)"/>
    <property type="match status" value="1"/>
</dbReference>
<dbReference type="GO" id="GO:0016740">
    <property type="term" value="F:transferase activity"/>
    <property type="evidence" value="ECO:0007669"/>
    <property type="project" value="UniProtKB-KW"/>
</dbReference>
<gene>
    <name evidence="3" type="ORF">HLH25_02915</name>
    <name evidence="2" type="ORF">HLH26_01785</name>
</gene>
<protein>
    <submittedName>
        <fullName evidence="2">Phosphotransferase</fullName>
    </submittedName>
</protein>
<dbReference type="Pfam" id="PF01636">
    <property type="entry name" value="APH"/>
    <property type="match status" value="1"/>
</dbReference>
<dbReference type="InterPro" id="IPR011009">
    <property type="entry name" value="Kinase-like_dom_sf"/>
</dbReference>
<accession>A0A7W4IID5</accession>
<dbReference type="Proteomes" id="UP000561077">
    <property type="component" value="Unassembled WGS sequence"/>
</dbReference>
<dbReference type="Gene3D" id="3.90.1200.10">
    <property type="match status" value="1"/>
</dbReference>
<dbReference type="AlphaFoldDB" id="A0A7W4IID5"/>
<dbReference type="EMBL" id="JABEQN010000002">
    <property type="protein sequence ID" value="MBB2192604.1"/>
    <property type="molecule type" value="Genomic_DNA"/>
</dbReference>
<keyword evidence="2" id="KW-0808">Transferase</keyword>
<proteinExistence type="predicted"/>